<dbReference type="RefSeq" id="WP_146570686.1">
    <property type="nucleotide sequence ID" value="NZ_SJPH01000001.1"/>
</dbReference>
<comment type="subcellular location">
    <subcellularLocation>
        <location evidence="1">Secreted</location>
    </subcellularLocation>
</comment>
<dbReference type="InterPro" id="IPR033764">
    <property type="entry name" value="Sdr_B"/>
</dbReference>
<keyword evidence="4" id="KW-0732">Signal</keyword>
<dbReference type="Pfam" id="PF17210">
    <property type="entry name" value="SdrD_B"/>
    <property type="match status" value="6"/>
</dbReference>
<dbReference type="Proteomes" id="UP000318995">
    <property type="component" value="Unassembled WGS sequence"/>
</dbReference>
<dbReference type="GO" id="GO:0005576">
    <property type="term" value="C:extracellular region"/>
    <property type="evidence" value="ECO:0007669"/>
    <property type="project" value="UniProtKB-SubCell"/>
</dbReference>
<evidence type="ECO:0000259" key="6">
    <source>
        <dbReference type="Pfam" id="PF17210"/>
    </source>
</evidence>
<sequence>MGFFSSLLRRRSSGAAIRAKRLAVGPRRSRIEMCEERRLLAADVLLGSVYFEEATGDDSEADILQVSFVGGAAGTTLDRLVIDGDKLGDGLTSGDLFFDISSSDPGSFGAVGLTIVATEGFQVTGVEVLDGGSQIAFTFSGFEAGEELVFSIDVDEAQFVDGATVDTNALVEGGEFQRSKLVGNFSAPGHVDLQLTGTYWDAFDDNFAREESAAGAELTKLPSDAYELTDDKSDRTAGAVARAKQLELARLSGYVYHDRSDDGVYDTAEQPIAGVTLELLDAAGNPTGRTTVTNAAGFYEFADLEAGVWGVRETQPENYLDGKDTAGSRGGTVSNDRIQGISLAYGDRSINNNFGELLPGSIAGLVHASPDGDCSTPEDDTPLQGVVIELLNAQGVVIAVTSTDINGRYRFDSLAPGEYQVREQQPAGYYDGDEHVGTAGGVATDDLISQIRLGSDQQATDYDFCEHIGANLSGYVYHDRSNEGSRDPGEEPIAGVTLKLLRGDGTDTGQRAVTDETGRYQFSNLAPGTYCVMEVQPAEWLDGLDTPGSLGGAADNPGDMICEITLDYGDNATEYNFGELLPGSIAGRVHADTDDDCDFDNPDQLLSGVVIQLLSKDGQLLQTTTTDAQGEYRFENLAPGEYQVRELQPAGYYDGGERAGTAGGTVSNDLVAGIALGSGQDAVNYDFCEHVGAGLSGYVYHDADDDGVFDPAENPIAGVTLELLNAAGIATGVTTVTNAEGYYEFLNLDAGKWGVRETQPTSYLDGKDTIGSNGGEVANDLLTGAMLAYGQFATQYNFGELLPGSLSGHVWSVTDGDCDGLGTDVALANVTIELVNATGVVIATTLTDANGFYRFDNLRPGQYGVQQIQPEGYFNGDVSFPIGGGSRFGSNSVGDIEIGSGQVLVDYNFCETPPAGLSGYVFIDGPPIFSLTPLPRDVSGLRDGLRTADDTPLAGVTMMLVNGVSGEPVSPEDTLPGYYEGPYVTAVTNAAGYYEFRGLGSGSFGVVQVSATGLHDGIDTPGTLGGLPVNADTEALTPPFDRPIFRMTADGTEVRYSDDELAQINDFRDQFGNDALFSIRLQPGDFSYENNFSEVSRRGQYIPPEDPVPPTPPNPLLTPPVGPTRLRPRALTLPAVEPEDIFGGSSQAIGYTWHLSVINGGQPREYTDGDARVLRFASMSAADSAWSGADRSEQELQRAKWRLLAGDAEDADLRDLVFGHPKAVPVSGDWDGDGVTDIGVFLEGDWYLDLDGDGRWDRNDLWAQLGSRDDQPVTGDWDGDGKTDIGIFGPAWPLDPHAIPRDPGLPDAANWPGPLANKLKNVPPTAEDATSGARLLRQPTGEGQRADRIDHVFHYGTVGDVAIAGDWNGDGIRTIGVFRDGKWTLDSNGDGRIDETDRQVAFGAAGDHPVVGDWNGDGIDQLGVYRAGQWLIDSNSDQLLDERDTAFGEALADDSGRMLTLPVAGDWDGDGADEPAVYSPGTATPQIAQTPTEATR</sequence>
<feature type="domain" description="SD-repeat containing protein B" evidence="6">
    <location>
        <begin position="251"/>
        <end position="332"/>
    </location>
</feature>
<dbReference type="PANTHER" id="PTHR36108:SF13">
    <property type="entry name" value="COLOSSIN-B-RELATED"/>
    <property type="match status" value="1"/>
</dbReference>
<evidence type="ECO:0000256" key="1">
    <source>
        <dbReference type="ARBA" id="ARBA00004613"/>
    </source>
</evidence>
<dbReference type="EMBL" id="SJPH01000001">
    <property type="protein sequence ID" value="TWT48540.1"/>
    <property type="molecule type" value="Genomic_DNA"/>
</dbReference>
<feature type="domain" description="SD-repeat containing protein B" evidence="6">
    <location>
        <begin position="472"/>
        <end position="548"/>
    </location>
</feature>
<reference evidence="7 8" key="1">
    <citation type="submission" date="2019-02" db="EMBL/GenBank/DDBJ databases">
        <title>Deep-cultivation of Planctomycetes and their phenomic and genomic characterization uncovers novel biology.</title>
        <authorList>
            <person name="Wiegand S."/>
            <person name="Jogler M."/>
            <person name="Boedeker C."/>
            <person name="Pinto D."/>
            <person name="Vollmers J."/>
            <person name="Rivas-Marin E."/>
            <person name="Kohn T."/>
            <person name="Peeters S.H."/>
            <person name="Heuer A."/>
            <person name="Rast P."/>
            <person name="Oberbeckmann S."/>
            <person name="Bunk B."/>
            <person name="Jeske O."/>
            <person name="Meyerdierks A."/>
            <person name="Storesund J.E."/>
            <person name="Kallscheuer N."/>
            <person name="Luecker S."/>
            <person name="Lage O.M."/>
            <person name="Pohl T."/>
            <person name="Merkel B.J."/>
            <person name="Hornburger P."/>
            <person name="Mueller R.-W."/>
            <person name="Bruemmer F."/>
            <person name="Labrenz M."/>
            <person name="Spormann A.M."/>
            <person name="Op Den Camp H."/>
            <person name="Overmann J."/>
            <person name="Amann R."/>
            <person name="Jetten M.S.M."/>
            <person name="Mascher T."/>
            <person name="Medema M.H."/>
            <person name="Devos D.P."/>
            <person name="Kaster A.-K."/>
            <person name="Ovreas L."/>
            <person name="Rohde M."/>
            <person name="Galperin M.Y."/>
            <person name="Jogler C."/>
        </authorList>
    </citation>
    <scope>NUCLEOTIDE SEQUENCE [LARGE SCALE GENOMIC DNA]</scope>
    <source>
        <strain evidence="7 8">Pla111</strain>
    </source>
</reference>
<evidence type="ECO:0000256" key="4">
    <source>
        <dbReference type="ARBA" id="ARBA00022729"/>
    </source>
</evidence>
<evidence type="ECO:0000313" key="8">
    <source>
        <dbReference type="Proteomes" id="UP000318995"/>
    </source>
</evidence>
<organism evidence="7 8">
    <name type="scientific">Botrimarina hoheduenensis</name>
    <dbReference type="NCBI Taxonomy" id="2528000"/>
    <lineage>
        <taxon>Bacteria</taxon>
        <taxon>Pseudomonadati</taxon>
        <taxon>Planctomycetota</taxon>
        <taxon>Planctomycetia</taxon>
        <taxon>Pirellulales</taxon>
        <taxon>Lacipirellulaceae</taxon>
        <taxon>Botrimarina</taxon>
    </lineage>
</organism>
<feature type="domain" description="SD-repeat containing protein B" evidence="6">
    <location>
        <begin position="366"/>
        <end position="441"/>
    </location>
</feature>
<dbReference type="SUPFAM" id="SSF117074">
    <property type="entry name" value="Hypothetical protein PA1324"/>
    <property type="match status" value="7"/>
</dbReference>
<proteinExistence type="inferred from homology"/>
<evidence type="ECO:0000256" key="5">
    <source>
        <dbReference type="SAM" id="MobiDB-lite"/>
    </source>
</evidence>
<protein>
    <submittedName>
        <fullName evidence="7">Serine-aspartate repeat-containing protein D</fullName>
    </submittedName>
</protein>
<comment type="similarity">
    <text evidence="2">Belongs to the serine-aspartate repeat-containing protein (SDr) family.</text>
</comment>
<gene>
    <name evidence="7" type="primary">sdrD</name>
    <name evidence="7" type="ORF">Pla111_03120</name>
</gene>
<dbReference type="PANTHER" id="PTHR36108">
    <property type="entry name" value="COLOSSIN-B-RELATED"/>
    <property type="match status" value="1"/>
</dbReference>
<feature type="domain" description="SD-repeat containing protein B" evidence="6">
    <location>
        <begin position="697"/>
        <end position="774"/>
    </location>
</feature>
<feature type="domain" description="SD-repeat containing protein B" evidence="6">
    <location>
        <begin position="809"/>
        <end position="874"/>
    </location>
</feature>
<feature type="domain" description="SD-repeat containing protein B" evidence="6">
    <location>
        <begin position="584"/>
        <end position="663"/>
    </location>
</feature>
<evidence type="ECO:0000313" key="7">
    <source>
        <dbReference type="EMBL" id="TWT48540.1"/>
    </source>
</evidence>
<keyword evidence="3" id="KW-0964">Secreted</keyword>
<name>A0A5C5WCY4_9BACT</name>
<accession>A0A5C5WCY4</accession>
<feature type="compositionally biased region" description="Polar residues" evidence="5">
    <location>
        <begin position="1481"/>
        <end position="1496"/>
    </location>
</feature>
<keyword evidence="8" id="KW-1185">Reference proteome</keyword>
<feature type="region of interest" description="Disordered" evidence="5">
    <location>
        <begin position="1462"/>
        <end position="1496"/>
    </location>
</feature>
<dbReference type="OrthoDB" id="254354at2"/>
<evidence type="ECO:0000256" key="3">
    <source>
        <dbReference type="ARBA" id="ARBA00022525"/>
    </source>
</evidence>
<dbReference type="SUPFAM" id="SSF69318">
    <property type="entry name" value="Integrin alpha N-terminal domain"/>
    <property type="match status" value="1"/>
</dbReference>
<comment type="caution">
    <text evidence="7">The sequence shown here is derived from an EMBL/GenBank/DDBJ whole genome shotgun (WGS) entry which is preliminary data.</text>
</comment>
<dbReference type="InterPro" id="IPR013783">
    <property type="entry name" value="Ig-like_fold"/>
</dbReference>
<evidence type="ECO:0000256" key="2">
    <source>
        <dbReference type="ARBA" id="ARBA00007257"/>
    </source>
</evidence>
<dbReference type="Gene3D" id="2.60.40.10">
    <property type="entry name" value="Immunoglobulins"/>
    <property type="match status" value="7"/>
</dbReference>
<dbReference type="InterPro" id="IPR028994">
    <property type="entry name" value="Integrin_alpha_N"/>
</dbReference>